<dbReference type="Pfam" id="PF13409">
    <property type="entry name" value="GST_N_2"/>
    <property type="match status" value="1"/>
</dbReference>
<dbReference type="InterPro" id="IPR036282">
    <property type="entry name" value="Glutathione-S-Trfase_C_sf"/>
</dbReference>
<evidence type="ECO:0000313" key="4">
    <source>
        <dbReference type="Proteomes" id="UP000199205"/>
    </source>
</evidence>
<accession>A0A1C3WQF6</accession>
<dbReference type="InterPro" id="IPR036249">
    <property type="entry name" value="Thioredoxin-like_sf"/>
</dbReference>
<dbReference type="PROSITE" id="PS50405">
    <property type="entry name" value="GST_CTER"/>
    <property type="match status" value="1"/>
</dbReference>
<evidence type="ECO:0000259" key="1">
    <source>
        <dbReference type="PROSITE" id="PS50404"/>
    </source>
</evidence>
<dbReference type="SFLD" id="SFLDS00019">
    <property type="entry name" value="Glutathione_Transferase_(cytos"/>
    <property type="match status" value="1"/>
</dbReference>
<protein>
    <submittedName>
        <fullName evidence="3">Glutathione S-transferase</fullName>
    </submittedName>
</protein>
<dbReference type="InterPro" id="IPR040079">
    <property type="entry name" value="Glutathione_S-Trfase"/>
</dbReference>
<dbReference type="Pfam" id="PF13410">
    <property type="entry name" value="GST_C_2"/>
    <property type="match status" value="1"/>
</dbReference>
<dbReference type="AlphaFoldDB" id="A0A1C3WQF6"/>
<dbReference type="SUPFAM" id="SSF52833">
    <property type="entry name" value="Thioredoxin-like"/>
    <property type="match status" value="1"/>
</dbReference>
<dbReference type="InterPro" id="IPR004045">
    <property type="entry name" value="Glutathione_S-Trfase_N"/>
</dbReference>
<dbReference type="PANTHER" id="PTHR44051">
    <property type="entry name" value="GLUTATHIONE S-TRANSFERASE-RELATED"/>
    <property type="match status" value="1"/>
</dbReference>
<keyword evidence="3" id="KW-0808">Transferase</keyword>
<feature type="domain" description="GST N-terminal" evidence="1">
    <location>
        <begin position="1"/>
        <end position="78"/>
    </location>
</feature>
<dbReference type="RefSeq" id="WP_092575290.1">
    <property type="nucleotide sequence ID" value="NZ_FMAF01000015.1"/>
</dbReference>
<dbReference type="CDD" id="cd00299">
    <property type="entry name" value="GST_C_family"/>
    <property type="match status" value="1"/>
</dbReference>
<dbReference type="PANTHER" id="PTHR44051:SF8">
    <property type="entry name" value="GLUTATHIONE S-TRANSFERASE GSTA"/>
    <property type="match status" value="1"/>
</dbReference>
<reference evidence="3 4" key="1">
    <citation type="submission" date="2016-08" db="EMBL/GenBank/DDBJ databases">
        <authorList>
            <person name="Seilhamer J.J."/>
        </authorList>
    </citation>
    <scope>NUCLEOTIDE SEQUENCE [LARGE SCALE GENOMIC DNA]</scope>
    <source>
        <strain evidence="3 4">P1-7</strain>
    </source>
</reference>
<dbReference type="GO" id="GO:0016740">
    <property type="term" value="F:transferase activity"/>
    <property type="evidence" value="ECO:0007669"/>
    <property type="project" value="UniProtKB-KW"/>
</dbReference>
<feature type="domain" description="GST C-terminal" evidence="2">
    <location>
        <begin position="81"/>
        <end position="209"/>
    </location>
</feature>
<name>A0A1C3WQF6_9HYPH</name>
<dbReference type="Proteomes" id="UP000199205">
    <property type="component" value="Unassembled WGS sequence"/>
</dbReference>
<dbReference type="EMBL" id="FMAF01000015">
    <property type="protein sequence ID" value="SCB42247.1"/>
    <property type="molecule type" value="Genomic_DNA"/>
</dbReference>
<dbReference type="Gene3D" id="3.40.30.10">
    <property type="entry name" value="Glutaredoxin"/>
    <property type="match status" value="1"/>
</dbReference>
<organism evidence="3 4">
    <name type="scientific">Rhizobium lusitanum</name>
    <dbReference type="NCBI Taxonomy" id="293958"/>
    <lineage>
        <taxon>Bacteria</taxon>
        <taxon>Pseudomonadati</taxon>
        <taxon>Pseudomonadota</taxon>
        <taxon>Alphaproteobacteria</taxon>
        <taxon>Hyphomicrobiales</taxon>
        <taxon>Rhizobiaceae</taxon>
        <taxon>Rhizobium/Agrobacterium group</taxon>
        <taxon>Rhizobium</taxon>
    </lineage>
</organism>
<gene>
    <name evidence="3" type="ORF">GA0061101_11553</name>
</gene>
<dbReference type="PROSITE" id="PS50404">
    <property type="entry name" value="GST_NTER"/>
    <property type="match status" value="1"/>
</dbReference>
<dbReference type="Gene3D" id="1.20.1050.10">
    <property type="match status" value="1"/>
</dbReference>
<dbReference type="OrthoDB" id="9810080at2"/>
<sequence>MKLYFSRNPNPRLAVAVARFLKTDISFEFAAPMAPGQSERYLPLNPNLLLPILQHSGRTLWESDAIACWLSRHAGSNFWRTDDEEPDMIRWISWAKENFMKACDIVHWERGTKLRYGIGPCDDTMVAEGLSQFHKAAVILESELSGRPWILGETISFADFRMATFLPFNDAARLPIEDYPAIRHWSDRLDQIEAWRDPFRGLDAPCPPPLPN</sequence>
<dbReference type="InterPro" id="IPR010987">
    <property type="entry name" value="Glutathione-S-Trfase_C-like"/>
</dbReference>
<proteinExistence type="predicted"/>
<evidence type="ECO:0000313" key="3">
    <source>
        <dbReference type="EMBL" id="SCB42247.1"/>
    </source>
</evidence>
<evidence type="ECO:0000259" key="2">
    <source>
        <dbReference type="PROSITE" id="PS50405"/>
    </source>
</evidence>
<dbReference type="SUPFAM" id="SSF47616">
    <property type="entry name" value="GST C-terminal domain-like"/>
    <property type="match status" value="1"/>
</dbReference>